<evidence type="ECO:0000313" key="1">
    <source>
        <dbReference type="EMBL" id="QLF86422.1"/>
    </source>
</evidence>
<protein>
    <submittedName>
        <fullName evidence="1">Internal virion protein</fullName>
    </submittedName>
</protein>
<proteinExistence type="predicted"/>
<reference evidence="1" key="1">
    <citation type="submission" date="2019-09" db="EMBL/GenBank/DDBJ databases">
        <authorList>
            <person name="Kumar P."/>
            <person name="Meghvansi M.K."/>
            <person name="Kamboj D.V."/>
        </authorList>
    </citation>
    <scope>NUCLEOTIDE SEQUENCE [LARGE SCALE GENOMIC DNA]</scope>
</reference>
<organism evidence="1">
    <name type="scientific">Escherichia virus LS2</name>
    <dbReference type="NCBI Taxonomy" id="2743776"/>
    <lineage>
        <taxon>Viruses</taxon>
        <taxon>Duplodnaviria</taxon>
        <taxon>Heunggongvirae</taxon>
        <taxon>Uroviricota</taxon>
        <taxon>Caudoviricetes</taxon>
        <taxon>Autographivirales</taxon>
        <taxon>Autotranscriptaviridae</taxon>
        <taxon>Studiervirinae</taxon>
        <taxon>Kayfunavirus</taxon>
        <taxon>Kayfunavirus LS2</taxon>
    </lineage>
</organism>
<name>A0A7D5FUU4_9CAUD</name>
<dbReference type="Pfam" id="PF26212">
    <property type="entry name" value="Phage_T7_Gp15"/>
    <property type="match status" value="3"/>
</dbReference>
<dbReference type="EMBL" id="MN518894">
    <property type="protein sequence ID" value="QLF86422.1"/>
    <property type="molecule type" value="Genomic_DNA"/>
</dbReference>
<gene>
    <name evidence="1" type="ORF">LS2_37</name>
</gene>
<sequence length="777" mass="88131">MLINAEASLLEAVKRKSAEQAKENTKLIQTQNKQLVIDQVYQRRLAGDNVSTNYEDLPVSEATGEFKRSDMNNYASAKLHQIDQMDIPEAAKDAQKVALLRADTNNGPFRNAFQTLTQDAAGEWQAAVIRGQYDPDKMQRFESLRRAYTQDPSSFAALYPDQAQLFSTFDQMDKMGLTLRREEYRHQRLQDAAKSYAEEAGINPTDEFFQRGFNDNITDRNIAIYGSFNKYFSKQSEETAMLNTRIEMNSFLNDGDLMRSPESGKTFMAYLRWTNDCRYPFDQRAREVITQTVRDAIQKSGGSNFLQQVRGERITLNGVDATVEEIVGPDVFNAAIVEAQGTEYKLVAKYQEDLALGVQSAILQDDPTIGLSQIQKLKEQNNLLQPVKNEEYRHQRLQDAAKSYAEEAGINPTDEFFQRGFNDNITDRNIAIYGSFNKYFSKQSEETAMLNTRIEMNSFLNDGDLMRSPESGKTFMAYLRWTNDCRYPFDQRAREVITQTVRDAIQKSGGSNFLQQVRGERITLNGVDATVEEIVGPDVFNAAIVEAQGTEYKLVAKYQEDLALGVQSAILQDDPTIGLSQIQKLKEQNNLLQPVKNLINAEASLLEAVKRKSAEQAKENTKLIQTQNKQLVIDQVYQRRLAGDNVSTNYEDLPVSEATGEFKRSDMNNYASAKLHQIDQMDIPEAAKDAQKVALLRADTNNGPFRNAFQTLTQDAAGEWQAAVIRGQYDPDKMQRFESLRRAYTQDPSSFAALYPDQAQLFSTFDQMDKMGLTLRR</sequence>
<dbReference type="InterPro" id="IPR038993">
    <property type="entry name" value="Gp15"/>
</dbReference>
<accession>A0A7D5FUU4</accession>